<keyword evidence="3" id="KW-0732">Signal</keyword>
<name>A0ABT1YEP0_9BACL</name>
<dbReference type="Proteomes" id="UP001300012">
    <property type="component" value="Unassembled WGS sequence"/>
</dbReference>
<proteinExistence type="predicted"/>
<evidence type="ECO:0000256" key="3">
    <source>
        <dbReference type="ARBA" id="ARBA00022729"/>
    </source>
</evidence>
<reference evidence="5 6" key="1">
    <citation type="submission" date="2022-08" db="EMBL/GenBank/DDBJ databases">
        <title>Paenibacillus endoradicis sp. nov., Paenibacillus radicibacter sp. nov and Paenibacillus pararadicis sp. nov., three cold-adapted plant growth-promoting bacteria isolated from root of Larix gmelinii in Great Khingan.</title>
        <authorList>
            <person name="Xue H."/>
        </authorList>
    </citation>
    <scope>NUCLEOTIDE SEQUENCE [LARGE SCALE GENOMIC DNA]</scope>
    <source>
        <strain evidence="5 6">N5-1-1-5</strain>
    </source>
</reference>
<evidence type="ECO:0000256" key="1">
    <source>
        <dbReference type="ARBA" id="ARBA00004613"/>
    </source>
</evidence>
<comment type="caution">
    <text evidence="5">The sequence shown here is derived from an EMBL/GenBank/DDBJ whole genome shotgun (WGS) entry which is preliminary data.</text>
</comment>
<comment type="subcellular location">
    <subcellularLocation>
        <location evidence="1">Secreted</location>
    </subcellularLocation>
</comment>
<evidence type="ECO:0000313" key="6">
    <source>
        <dbReference type="Proteomes" id="UP001300012"/>
    </source>
</evidence>
<sequence>MNRSIQLTGWLMSILLFVSILNVGVVFGATSTLNPTDDSYVYQSNATTNFGTDTSMFVKSSSGADRLAFLKFSLSGLSGVTSAKLRLYAKASAASTLTASQTTDSWTQGAITWNTKPTTGSSINSAPLTAAFQYVEIDVTAYVQAQASGDGIASFVLSETAGKYTEINSNENASNKPQLVVVSGTGGGDTTAPTAPTNLGASAASSSQINLSWTASTDNVGVTGYDVYRGGSFLKSVTAASTSDTGLSASTTYSYYVKAKDAAGNQSAASNTASATTQAGGTTGCTDALSSASAIQDAMKNAIAGTVIKIAPGTYSGVRATSGDPKVDGSGVPTGVFYSGASGTSSNHIVIKGCDPANPPVLQGPATNDGSYGIHLTGDYWEIRDIKVTRAQKGIMIDNGNNNLIYKAEIYNIGDEGVHFRDGSSYNTLDSSNIHDTGKYQAGYGEGAYVGSDESAAYEHTVIGNVIRYTTFGPGITAEHIDIKEGADGTLVEYCSFNGTGISGANSADSFIDVKGVNSKIYNNTGSRNGNSNVVDAFQNRTHGSSYPTGTNNDFKDNSVNLDGVGYIVNAVGGSAKVKGNTRSDGSSNLYKGNYTVY</sequence>
<organism evidence="5 6">
    <name type="scientific">Paenibacillus radicis</name>
    <name type="common">ex Xue et al. 2023</name>
    <dbReference type="NCBI Taxonomy" id="2972489"/>
    <lineage>
        <taxon>Bacteria</taxon>
        <taxon>Bacillati</taxon>
        <taxon>Bacillota</taxon>
        <taxon>Bacilli</taxon>
        <taxon>Bacillales</taxon>
        <taxon>Paenibacillaceae</taxon>
        <taxon>Paenibacillus</taxon>
    </lineage>
</organism>
<dbReference type="Pfam" id="PF00041">
    <property type="entry name" value="fn3"/>
    <property type="match status" value="1"/>
</dbReference>
<keyword evidence="6" id="KW-1185">Reference proteome</keyword>
<dbReference type="InterPro" id="IPR003961">
    <property type="entry name" value="FN3_dom"/>
</dbReference>
<dbReference type="SUPFAM" id="SSF51126">
    <property type="entry name" value="Pectin lyase-like"/>
    <property type="match status" value="1"/>
</dbReference>
<dbReference type="InterPro" id="IPR012334">
    <property type="entry name" value="Pectin_lyas_fold"/>
</dbReference>
<dbReference type="PROSITE" id="PS50853">
    <property type="entry name" value="FN3"/>
    <property type="match status" value="1"/>
</dbReference>
<dbReference type="InterPro" id="IPR013783">
    <property type="entry name" value="Ig-like_fold"/>
</dbReference>
<gene>
    <name evidence="5" type="ORF">NV381_08410</name>
</gene>
<dbReference type="InterPro" id="IPR036116">
    <property type="entry name" value="FN3_sf"/>
</dbReference>
<dbReference type="Gene3D" id="2.160.20.10">
    <property type="entry name" value="Single-stranded right-handed beta-helix, Pectin lyase-like"/>
    <property type="match status" value="1"/>
</dbReference>
<dbReference type="NCBIfam" id="NF033679">
    <property type="entry name" value="DNRLRE_dom"/>
    <property type="match status" value="1"/>
</dbReference>
<evidence type="ECO:0000259" key="4">
    <source>
        <dbReference type="PROSITE" id="PS50853"/>
    </source>
</evidence>
<feature type="domain" description="Fibronectin type-III" evidence="4">
    <location>
        <begin position="195"/>
        <end position="280"/>
    </location>
</feature>
<evidence type="ECO:0000256" key="2">
    <source>
        <dbReference type="ARBA" id="ARBA00022525"/>
    </source>
</evidence>
<evidence type="ECO:0000313" key="5">
    <source>
        <dbReference type="EMBL" id="MCR8631220.1"/>
    </source>
</evidence>
<dbReference type="InterPro" id="IPR011050">
    <property type="entry name" value="Pectin_lyase_fold/virulence"/>
</dbReference>
<dbReference type="SUPFAM" id="SSF49265">
    <property type="entry name" value="Fibronectin type III"/>
    <property type="match status" value="1"/>
</dbReference>
<dbReference type="InterPro" id="IPR055372">
    <property type="entry name" value="CBM96"/>
</dbReference>
<accession>A0ABT1YEP0</accession>
<dbReference type="SMART" id="SM00060">
    <property type="entry name" value="FN3"/>
    <property type="match status" value="1"/>
</dbReference>
<dbReference type="CDD" id="cd00063">
    <property type="entry name" value="FN3"/>
    <property type="match status" value="1"/>
</dbReference>
<keyword evidence="2" id="KW-0964">Secreted</keyword>
<dbReference type="RefSeq" id="WP_258212826.1">
    <property type="nucleotide sequence ID" value="NZ_JANQBD010000005.1"/>
</dbReference>
<dbReference type="Pfam" id="PF24517">
    <property type="entry name" value="CBM96"/>
    <property type="match status" value="1"/>
</dbReference>
<dbReference type="Gene3D" id="2.60.40.10">
    <property type="entry name" value="Immunoglobulins"/>
    <property type="match status" value="1"/>
</dbReference>
<protein>
    <submittedName>
        <fullName evidence="5">DNRLRE domain-containing protein</fullName>
    </submittedName>
</protein>
<dbReference type="EMBL" id="JANQBD010000005">
    <property type="protein sequence ID" value="MCR8631220.1"/>
    <property type="molecule type" value="Genomic_DNA"/>
</dbReference>